<proteinExistence type="predicted"/>
<evidence type="ECO:0000313" key="1">
    <source>
        <dbReference type="EMBL" id="OEL11741.1"/>
    </source>
</evidence>
<keyword evidence="2" id="KW-1185">Reference proteome</keyword>
<dbReference type="AlphaFoldDB" id="A0A1E5UFS4"/>
<sequence length="211" mass="23260">MGKIKTGILGGFQGKVGTVIGSTWRGESIMRALPKTAAKAPTESQRIQRLKFKAVSEFLNPLRSTLSTYFGNDTGVKSKYNMATSYHITNAVEITEQGTQILYPRVLVAKGTLFGFQNLTTTHSETVITLNWEDNTVFGNAKAEDTVNVVCYIEEVNTFYVFESIANRDGLTASVTLPQNFLGYNVEVYAFLYDTVSKTSSNSVYLGNIAF</sequence>
<dbReference type="Proteomes" id="UP000095601">
    <property type="component" value="Unassembled WGS sequence"/>
</dbReference>
<dbReference type="EMBL" id="MKGI01000023">
    <property type="protein sequence ID" value="OEL11741.1"/>
    <property type="molecule type" value="Genomic_DNA"/>
</dbReference>
<dbReference type="OrthoDB" id="821958at2"/>
<reference evidence="1 2" key="1">
    <citation type="submission" date="2016-09" db="EMBL/GenBank/DDBJ databases">
        <authorList>
            <person name="Capua I."/>
            <person name="De Benedictis P."/>
            <person name="Joannis T."/>
            <person name="Lombin L.H."/>
            <person name="Cattoli G."/>
        </authorList>
    </citation>
    <scope>NUCLEOTIDE SEQUENCE [LARGE SCALE GENOMIC DNA]</scope>
    <source>
        <strain evidence="1 2">NRS-1</strain>
    </source>
</reference>
<comment type="caution">
    <text evidence="1">The sequence shown here is derived from an EMBL/GenBank/DDBJ whole genome shotgun (WGS) entry which is preliminary data.</text>
</comment>
<accession>A0A1E5UFS4</accession>
<dbReference type="KEGG" id="cnr:EB819_08585"/>
<dbReference type="PATRIC" id="fig|237258.4.peg.1732"/>
<organism evidence="1 2">
    <name type="scientific">Cloacibacterium normanense</name>
    <dbReference type="NCBI Taxonomy" id="237258"/>
    <lineage>
        <taxon>Bacteria</taxon>
        <taxon>Pseudomonadati</taxon>
        <taxon>Bacteroidota</taxon>
        <taxon>Flavobacteriia</taxon>
        <taxon>Flavobacteriales</taxon>
        <taxon>Weeksellaceae</taxon>
    </lineage>
</organism>
<dbReference type="STRING" id="237258.SAMN04489756_11050"/>
<dbReference type="Pfam" id="PF19781">
    <property type="entry name" value="DUF6266"/>
    <property type="match status" value="1"/>
</dbReference>
<gene>
    <name evidence="1" type="ORF">BHF72_1777</name>
</gene>
<protein>
    <submittedName>
        <fullName evidence="1">Uncharacterized protein</fullName>
    </submittedName>
</protein>
<evidence type="ECO:0000313" key="2">
    <source>
        <dbReference type="Proteomes" id="UP000095601"/>
    </source>
</evidence>
<dbReference type="RefSeq" id="WP_069797551.1">
    <property type="nucleotide sequence ID" value="NZ_CP034157.1"/>
</dbReference>
<name>A0A1E5UFS4_9FLAO</name>
<dbReference type="InterPro" id="IPR046233">
    <property type="entry name" value="DUF6266"/>
</dbReference>